<accession>A0AA38CFL0</accession>
<evidence type="ECO:0000313" key="1">
    <source>
        <dbReference type="EMBL" id="KAH9299190.1"/>
    </source>
</evidence>
<dbReference type="EMBL" id="JAHRHJ020000010">
    <property type="protein sequence ID" value="KAH9299190.1"/>
    <property type="molecule type" value="Genomic_DNA"/>
</dbReference>
<feature type="non-terminal residue" evidence="1">
    <location>
        <position position="1"/>
    </location>
</feature>
<dbReference type="AlphaFoldDB" id="A0AA38CFL0"/>
<sequence>AEAPRYFQRHGIVNDAVLDNGERGGKWSVSEHYRPQRRQGRVWCGHAGLQGEAGCHVCRVQDLRPADHRHGGSENPRRRHYYWSHSVRCPGSIASTMPWVRCFHDALDSLPPRLHKKIRRYVSFTELIPAFHINPSRGMTFNMSIKGTNLI</sequence>
<evidence type="ECO:0000313" key="2">
    <source>
        <dbReference type="Proteomes" id="UP000824469"/>
    </source>
</evidence>
<reference evidence="1 2" key="1">
    <citation type="journal article" date="2021" name="Nat. Plants">
        <title>The Taxus genome provides insights into paclitaxel biosynthesis.</title>
        <authorList>
            <person name="Xiong X."/>
            <person name="Gou J."/>
            <person name="Liao Q."/>
            <person name="Li Y."/>
            <person name="Zhou Q."/>
            <person name="Bi G."/>
            <person name="Li C."/>
            <person name="Du R."/>
            <person name="Wang X."/>
            <person name="Sun T."/>
            <person name="Guo L."/>
            <person name="Liang H."/>
            <person name="Lu P."/>
            <person name="Wu Y."/>
            <person name="Zhang Z."/>
            <person name="Ro D.K."/>
            <person name="Shang Y."/>
            <person name="Huang S."/>
            <person name="Yan J."/>
        </authorList>
    </citation>
    <scope>NUCLEOTIDE SEQUENCE [LARGE SCALE GENOMIC DNA]</scope>
    <source>
        <strain evidence="1">Ta-2019</strain>
    </source>
</reference>
<comment type="caution">
    <text evidence="1">The sequence shown here is derived from an EMBL/GenBank/DDBJ whole genome shotgun (WGS) entry which is preliminary data.</text>
</comment>
<proteinExistence type="predicted"/>
<name>A0AA38CFL0_TAXCH</name>
<organism evidence="1 2">
    <name type="scientific">Taxus chinensis</name>
    <name type="common">Chinese yew</name>
    <name type="synonym">Taxus wallichiana var. chinensis</name>
    <dbReference type="NCBI Taxonomy" id="29808"/>
    <lineage>
        <taxon>Eukaryota</taxon>
        <taxon>Viridiplantae</taxon>
        <taxon>Streptophyta</taxon>
        <taxon>Embryophyta</taxon>
        <taxon>Tracheophyta</taxon>
        <taxon>Spermatophyta</taxon>
        <taxon>Pinopsida</taxon>
        <taxon>Pinidae</taxon>
        <taxon>Conifers II</taxon>
        <taxon>Cupressales</taxon>
        <taxon>Taxaceae</taxon>
        <taxon>Taxus</taxon>
    </lineage>
</organism>
<protein>
    <submittedName>
        <fullName evidence="1">Uncharacterized protein</fullName>
    </submittedName>
</protein>
<keyword evidence="2" id="KW-1185">Reference proteome</keyword>
<dbReference type="Proteomes" id="UP000824469">
    <property type="component" value="Unassembled WGS sequence"/>
</dbReference>
<gene>
    <name evidence="1" type="ORF">KI387_030872</name>
</gene>